<comment type="caution">
    <text evidence="2">The sequence shown here is derived from an EMBL/GenBank/DDBJ whole genome shotgun (WGS) entry which is preliminary data.</text>
</comment>
<sequence>MPLMSDVLKRPRLASKFGEKAPARGGSLAAFRAMLPTLALVGALWSLSSWGYYALVSAMGLDSGYDEASVLFAAYYVLWASVVLLIFRPVFKGLLSRPVFFGHALALAPILIGYGAFVSLALPLLPDVSVFRAPSNPPEFMFASAWYYLPKSADILFQQVLVAAIVVRAHRAGMALGGISVMLALLFGGFHLTLAFSGFSPLYVARFTLAATIFGLVIPWLYLRSRHGFRWAYALHWGFYALDAVITHLLLAVPAWMME</sequence>
<feature type="transmembrane region" description="Helical" evidence="1">
    <location>
        <begin position="235"/>
        <end position="257"/>
    </location>
</feature>
<evidence type="ECO:0000256" key="1">
    <source>
        <dbReference type="SAM" id="Phobius"/>
    </source>
</evidence>
<feature type="transmembrane region" description="Helical" evidence="1">
    <location>
        <begin position="68"/>
        <end position="87"/>
    </location>
</feature>
<feature type="transmembrane region" description="Helical" evidence="1">
    <location>
        <begin position="99"/>
        <end position="125"/>
    </location>
</feature>
<name>A0A2T8HXQ7_9RHOB</name>
<evidence type="ECO:0000313" key="3">
    <source>
        <dbReference type="Proteomes" id="UP000245911"/>
    </source>
</evidence>
<reference evidence="2 3" key="1">
    <citation type="submission" date="2018-04" db="EMBL/GenBank/DDBJ databases">
        <title>Pararhodobacter oceanense sp. nov., isolated from marine intertidal sediment.</title>
        <authorList>
            <person name="Wang X.-L."/>
            <person name="Du Z.-J."/>
        </authorList>
    </citation>
    <scope>NUCLEOTIDE SEQUENCE [LARGE SCALE GENOMIC DNA]</scope>
    <source>
        <strain evidence="2 3">AM505</strain>
    </source>
</reference>
<keyword evidence="1" id="KW-1133">Transmembrane helix</keyword>
<dbReference type="AlphaFoldDB" id="A0A2T8HXQ7"/>
<gene>
    <name evidence="2" type="ORF">DDE20_00865</name>
</gene>
<proteinExistence type="predicted"/>
<evidence type="ECO:0008006" key="4">
    <source>
        <dbReference type="Google" id="ProtNLM"/>
    </source>
</evidence>
<feature type="transmembrane region" description="Helical" evidence="1">
    <location>
        <begin position="174"/>
        <end position="197"/>
    </location>
</feature>
<feature type="transmembrane region" description="Helical" evidence="1">
    <location>
        <begin position="145"/>
        <end position="167"/>
    </location>
</feature>
<accession>A0A2T8HXQ7</accession>
<keyword evidence="3" id="KW-1185">Reference proteome</keyword>
<protein>
    <recommendedName>
        <fullName evidence="4">CPBP family intramembrane metalloprotease</fullName>
    </recommendedName>
</protein>
<keyword evidence="1" id="KW-0812">Transmembrane</keyword>
<evidence type="ECO:0000313" key="2">
    <source>
        <dbReference type="EMBL" id="PVH30152.1"/>
    </source>
</evidence>
<organism evidence="2 3">
    <name type="scientific">Pararhodobacter oceanensis</name>
    <dbReference type="NCBI Taxonomy" id="2172121"/>
    <lineage>
        <taxon>Bacteria</taxon>
        <taxon>Pseudomonadati</taxon>
        <taxon>Pseudomonadota</taxon>
        <taxon>Alphaproteobacteria</taxon>
        <taxon>Rhodobacterales</taxon>
        <taxon>Paracoccaceae</taxon>
        <taxon>Pararhodobacter</taxon>
    </lineage>
</organism>
<feature type="transmembrane region" description="Helical" evidence="1">
    <location>
        <begin position="203"/>
        <end position="223"/>
    </location>
</feature>
<keyword evidence="1" id="KW-0472">Membrane</keyword>
<dbReference type="Proteomes" id="UP000245911">
    <property type="component" value="Unassembled WGS sequence"/>
</dbReference>
<dbReference type="EMBL" id="QDKM01000001">
    <property type="protein sequence ID" value="PVH30152.1"/>
    <property type="molecule type" value="Genomic_DNA"/>
</dbReference>